<keyword evidence="4" id="KW-1185">Reference proteome</keyword>
<name>A0ABT7SX59_9ALTE</name>
<dbReference type="PANTHER" id="PTHR48081">
    <property type="entry name" value="AB HYDROLASE SUPERFAMILY PROTEIN C4A8.06C"/>
    <property type="match status" value="1"/>
</dbReference>
<dbReference type="PANTHER" id="PTHR48081:SF33">
    <property type="entry name" value="KYNURENINE FORMAMIDASE"/>
    <property type="match status" value="1"/>
</dbReference>
<dbReference type="GO" id="GO:0016787">
    <property type="term" value="F:hydrolase activity"/>
    <property type="evidence" value="ECO:0007669"/>
    <property type="project" value="UniProtKB-KW"/>
</dbReference>
<evidence type="ECO:0000313" key="4">
    <source>
        <dbReference type="Proteomes" id="UP001234343"/>
    </source>
</evidence>
<evidence type="ECO:0000313" key="3">
    <source>
        <dbReference type="EMBL" id="MDM7860765.1"/>
    </source>
</evidence>
<dbReference type="InterPro" id="IPR050300">
    <property type="entry name" value="GDXG_lipolytic_enzyme"/>
</dbReference>
<feature type="domain" description="BD-FAE-like" evidence="2">
    <location>
        <begin position="56"/>
        <end position="241"/>
    </location>
</feature>
<reference evidence="3 4" key="1">
    <citation type="submission" date="2023-06" db="EMBL/GenBank/DDBJ databases">
        <title>Alteromonas sp. ASW11-36 isolated from intertidal sand.</title>
        <authorList>
            <person name="Li Y."/>
        </authorList>
    </citation>
    <scope>NUCLEOTIDE SEQUENCE [LARGE SCALE GENOMIC DNA]</scope>
    <source>
        <strain evidence="3 4">ASW11-36</strain>
    </source>
</reference>
<comment type="caution">
    <text evidence="3">The sequence shown here is derived from an EMBL/GenBank/DDBJ whole genome shotgun (WGS) entry which is preliminary data.</text>
</comment>
<proteinExistence type="predicted"/>
<evidence type="ECO:0000259" key="2">
    <source>
        <dbReference type="Pfam" id="PF20434"/>
    </source>
</evidence>
<dbReference type="Pfam" id="PF20434">
    <property type="entry name" value="BD-FAE"/>
    <property type="match status" value="1"/>
</dbReference>
<dbReference type="Gene3D" id="3.40.50.1820">
    <property type="entry name" value="alpha/beta hydrolase"/>
    <property type="match status" value="1"/>
</dbReference>
<organism evidence="3 4">
    <name type="scientific">Alteromonas arenosi</name>
    <dbReference type="NCBI Taxonomy" id="3055817"/>
    <lineage>
        <taxon>Bacteria</taxon>
        <taxon>Pseudomonadati</taxon>
        <taxon>Pseudomonadota</taxon>
        <taxon>Gammaproteobacteria</taxon>
        <taxon>Alteromonadales</taxon>
        <taxon>Alteromonadaceae</taxon>
        <taxon>Alteromonas/Salinimonas group</taxon>
        <taxon>Alteromonas</taxon>
    </lineage>
</organism>
<accession>A0ABT7SX59</accession>
<dbReference type="InterPro" id="IPR029058">
    <property type="entry name" value="AB_hydrolase_fold"/>
</dbReference>
<dbReference type="InterPro" id="IPR049492">
    <property type="entry name" value="BD-FAE-like_dom"/>
</dbReference>
<gene>
    <name evidence="3" type="ORF">QTP81_09160</name>
</gene>
<evidence type="ECO:0000256" key="1">
    <source>
        <dbReference type="ARBA" id="ARBA00022801"/>
    </source>
</evidence>
<sequence length="306" mass="34977">MTPRMLKAIIAFHLLSLYFCTPYVYAVEYEIDEKINLSYYPKGHENHSELTQVNLLIPKGVENPPVLIWIGGGAWAYVNRHNEMDLSRQIAKRGILVVSAGHRLSPALLGEEKHHEGIQHPEHIKDIARAFKWVYDQAEVYGYSTDNIFVGGFSSGAHLSTLLVADKRYLAEYGLTPANVNAIIPVAGGYDIPEYRDLLVSVDPSYEQNHIHAVFGSTNEDHIDASPITYIEDFNTTMLLFSESDTFQYSFGFEQQLRDRGFRDFQVVNAYDETHASLWTKMSHQENYGYRNLLVDFILSHVRRDN</sequence>
<protein>
    <submittedName>
        <fullName evidence="3">Alpha/beta hydrolase</fullName>
    </submittedName>
</protein>
<dbReference type="Proteomes" id="UP001234343">
    <property type="component" value="Unassembled WGS sequence"/>
</dbReference>
<keyword evidence="1 3" id="KW-0378">Hydrolase</keyword>
<dbReference type="RefSeq" id="WP_289365051.1">
    <property type="nucleotide sequence ID" value="NZ_JAUCBP010000007.1"/>
</dbReference>
<dbReference type="EMBL" id="JAUCBP010000007">
    <property type="protein sequence ID" value="MDM7860765.1"/>
    <property type="molecule type" value="Genomic_DNA"/>
</dbReference>
<dbReference type="SUPFAM" id="SSF53474">
    <property type="entry name" value="alpha/beta-Hydrolases"/>
    <property type="match status" value="1"/>
</dbReference>